<dbReference type="EMBL" id="BQNB010019944">
    <property type="protein sequence ID" value="GJT90680.1"/>
    <property type="molecule type" value="Genomic_DNA"/>
</dbReference>
<accession>A0ABQ5HSL1</accession>
<evidence type="ECO:0000259" key="2">
    <source>
        <dbReference type="PROSITE" id="PS50158"/>
    </source>
</evidence>
<keyword evidence="1" id="KW-0863">Zinc-finger</keyword>
<dbReference type="Gene3D" id="2.40.70.10">
    <property type="entry name" value="Acid Proteases"/>
    <property type="match status" value="1"/>
</dbReference>
<evidence type="ECO:0000313" key="3">
    <source>
        <dbReference type="EMBL" id="GJT90680.1"/>
    </source>
</evidence>
<dbReference type="SMART" id="SM00343">
    <property type="entry name" value="ZnF_C2HC"/>
    <property type="match status" value="2"/>
</dbReference>
<evidence type="ECO:0000313" key="4">
    <source>
        <dbReference type="Proteomes" id="UP001151760"/>
    </source>
</evidence>
<dbReference type="InterPro" id="IPR032567">
    <property type="entry name" value="RTL1-rel"/>
</dbReference>
<dbReference type="Pfam" id="PF00098">
    <property type="entry name" value="zf-CCHC"/>
    <property type="match status" value="1"/>
</dbReference>
<gene>
    <name evidence="3" type="ORF">Tco_1079525</name>
</gene>
<dbReference type="CDD" id="cd00303">
    <property type="entry name" value="retropepsin_like"/>
    <property type="match status" value="1"/>
</dbReference>
<dbReference type="SUPFAM" id="SSF57756">
    <property type="entry name" value="Retrovirus zinc finger-like domains"/>
    <property type="match status" value="1"/>
</dbReference>
<dbReference type="Pfam" id="PF08284">
    <property type="entry name" value="RVP_2"/>
    <property type="match status" value="1"/>
</dbReference>
<dbReference type="InterPro" id="IPR043128">
    <property type="entry name" value="Rev_trsase/Diguanyl_cyclase"/>
</dbReference>
<dbReference type="SUPFAM" id="SSF56672">
    <property type="entry name" value="DNA/RNA polymerases"/>
    <property type="match status" value="1"/>
</dbReference>
<dbReference type="InterPro" id="IPR021109">
    <property type="entry name" value="Peptidase_aspartic_dom_sf"/>
</dbReference>
<dbReference type="Gene3D" id="4.10.60.10">
    <property type="entry name" value="Zinc finger, CCHC-type"/>
    <property type="match status" value="1"/>
</dbReference>
<dbReference type="SUPFAM" id="SSF50630">
    <property type="entry name" value="Acid proteases"/>
    <property type="match status" value="1"/>
</dbReference>
<dbReference type="PANTHER" id="PTHR15503:SF45">
    <property type="entry name" value="RNA-DIRECTED DNA POLYMERASE HOMOLOG"/>
    <property type="match status" value="1"/>
</dbReference>
<evidence type="ECO:0000256" key="1">
    <source>
        <dbReference type="PROSITE-ProRule" id="PRU00047"/>
    </source>
</evidence>
<protein>
    <submittedName>
        <fullName evidence="3">Reverse transcriptase domain-containing protein</fullName>
    </submittedName>
</protein>
<dbReference type="PROSITE" id="PS50158">
    <property type="entry name" value="ZF_CCHC"/>
    <property type="match status" value="2"/>
</dbReference>
<dbReference type="GO" id="GO:0003964">
    <property type="term" value="F:RNA-directed DNA polymerase activity"/>
    <property type="evidence" value="ECO:0007669"/>
    <property type="project" value="UniProtKB-KW"/>
</dbReference>
<feature type="domain" description="CCHC-type" evidence="2">
    <location>
        <begin position="217"/>
        <end position="232"/>
    </location>
</feature>
<comment type="caution">
    <text evidence="3">The sequence shown here is derived from an EMBL/GenBank/DDBJ whole genome shotgun (WGS) entry which is preliminary data.</text>
</comment>
<keyword evidence="3" id="KW-0695">RNA-directed DNA polymerase</keyword>
<keyword evidence="3" id="KW-0808">Transferase</keyword>
<feature type="domain" description="CCHC-type" evidence="2">
    <location>
        <begin position="182"/>
        <end position="196"/>
    </location>
</feature>
<keyword evidence="4" id="KW-1185">Reference proteome</keyword>
<reference evidence="3" key="2">
    <citation type="submission" date="2022-01" db="EMBL/GenBank/DDBJ databases">
        <authorList>
            <person name="Yamashiro T."/>
            <person name="Shiraishi A."/>
            <person name="Satake H."/>
            <person name="Nakayama K."/>
        </authorList>
    </citation>
    <scope>NUCLEOTIDE SEQUENCE</scope>
</reference>
<reference evidence="3" key="1">
    <citation type="journal article" date="2022" name="Int. J. Mol. Sci.">
        <title>Draft Genome of Tanacetum Coccineum: Genomic Comparison of Closely Related Tanacetum-Family Plants.</title>
        <authorList>
            <person name="Yamashiro T."/>
            <person name="Shiraishi A."/>
            <person name="Nakayama K."/>
            <person name="Satake H."/>
        </authorList>
    </citation>
    <scope>NUCLEOTIDE SEQUENCE</scope>
</reference>
<dbReference type="Gene3D" id="3.30.70.270">
    <property type="match status" value="1"/>
</dbReference>
<dbReference type="PROSITE" id="PS00141">
    <property type="entry name" value="ASP_PROTEASE"/>
    <property type="match status" value="1"/>
</dbReference>
<dbReference type="Proteomes" id="UP001151760">
    <property type="component" value="Unassembled WGS sequence"/>
</dbReference>
<dbReference type="InterPro" id="IPR001969">
    <property type="entry name" value="Aspartic_peptidase_AS"/>
</dbReference>
<keyword evidence="1" id="KW-0479">Metal-binding</keyword>
<dbReference type="InterPro" id="IPR043502">
    <property type="entry name" value="DNA/RNA_pol_sf"/>
</dbReference>
<proteinExistence type="predicted"/>
<organism evidence="3 4">
    <name type="scientific">Tanacetum coccineum</name>
    <dbReference type="NCBI Taxonomy" id="301880"/>
    <lineage>
        <taxon>Eukaryota</taxon>
        <taxon>Viridiplantae</taxon>
        <taxon>Streptophyta</taxon>
        <taxon>Embryophyta</taxon>
        <taxon>Tracheophyta</taxon>
        <taxon>Spermatophyta</taxon>
        <taxon>Magnoliopsida</taxon>
        <taxon>eudicotyledons</taxon>
        <taxon>Gunneridae</taxon>
        <taxon>Pentapetalae</taxon>
        <taxon>asterids</taxon>
        <taxon>campanulids</taxon>
        <taxon>Asterales</taxon>
        <taxon>Asteraceae</taxon>
        <taxon>Asteroideae</taxon>
        <taxon>Anthemideae</taxon>
        <taxon>Anthemidinae</taxon>
        <taxon>Tanacetum</taxon>
    </lineage>
</organism>
<dbReference type="InterPro" id="IPR001878">
    <property type="entry name" value="Znf_CCHC"/>
</dbReference>
<keyword evidence="3" id="KW-0548">Nucleotidyltransferase</keyword>
<dbReference type="PANTHER" id="PTHR15503">
    <property type="entry name" value="LDOC1 RELATED"/>
    <property type="match status" value="1"/>
</dbReference>
<keyword evidence="1" id="KW-0862">Zinc</keyword>
<dbReference type="InterPro" id="IPR036875">
    <property type="entry name" value="Znf_CCHC_sf"/>
</dbReference>
<sequence>MMIYWEQVEYEVSDDDDSDLKSSEGSLYVPNKDYGVGGLLACGPKEYDGKGGVIALTYWIEKMENVLDNSGCSENQKARCREAAIGMTWNDFKALLVEEFCPSNEMEMSREGYFENHKMVGAQPCCLHKSDSYELAKLFPPLVTPESDAIKEAPPKNEFVNQYPKCTKCYTYHPEGGECRLCFNCQRPGHFARECRAPFKRAAPVNEVRVGNNKKVCYECGSSDHFQYHCPRLNRAPGQAGNPLALEGNRNNRNNGNQTRGRAYNVNVNVAEASRDPKVVTGTFSLNNSFATVLFDSGADFSFISSEFVSLLNVKPSIANPSYVIEIADGKKVEVDRIIRGCKLELGNSLFTIDLIPLGHGSFDVIVGMDWLSQNKAVIVCHEKVVEIPLIGGEILRVQGERALGDKFPVCLKFSKWSSGCIGASSFGQMVTRLVSTWIQVRLRQIAKPLTSLTQKNQKYVWGVEQEEAFSDVNKYLWKASILSLPDSS</sequence>
<name>A0ABQ5HSL1_9ASTR</name>